<dbReference type="Gene3D" id="3.40.50.280">
    <property type="entry name" value="Cobalamin-binding domain"/>
    <property type="match status" value="1"/>
</dbReference>
<dbReference type="RefSeq" id="WP_378561978.1">
    <property type="nucleotide sequence ID" value="NZ_JBHSDL010000014.1"/>
</dbReference>
<feature type="domain" description="B12-binding" evidence="1">
    <location>
        <begin position="4"/>
        <end position="137"/>
    </location>
</feature>
<proteinExistence type="predicted"/>
<sequence>MKAKFRCVLSTVESDSHIWNLVYLQKLLEEHGGVVRNLGPCTPIGEVVDAVASQRPDLLVVSSVNGHGCHGARDLMSALRAHGLDVACVIGGKLTTAMSAGDRARRDLLALGYLDVFTSEDAVQNFRRFLNQGVAAGFSAWQAEAAPVPPWDGGRVPAPEVR</sequence>
<dbReference type="EMBL" id="JBHSDL010000014">
    <property type="protein sequence ID" value="MFC4375376.1"/>
    <property type="molecule type" value="Genomic_DNA"/>
</dbReference>
<accession>A0ABV8VHY5</accession>
<dbReference type="PROSITE" id="PS51332">
    <property type="entry name" value="B12_BINDING"/>
    <property type="match status" value="1"/>
</dbReference>
<evidence type="ECO:0000313" key="3">
    <source>
        <dbReference type="Proteomes" id="UP001595844"/>
    </source>
</evidence>
<comment type="caution">
    <text evidence="2">The sequence shown here is derived from an EMBL/GenBank/DDBJ whole genome shotgun (WGS) entry which is preliminary data.</text>
</comment>
<dbReference type="InterPro" id="IPR036724">
    <property type="entry name" value="Cobalamin-bd_sf"/>
</dbReference>
<organism evidence="2 3">
    <name type="scientific">Nocardia halotolerans</name>
    <dbReference type="NCBI Taxonomy" id="1755878"/>
    <lineage>
        <taxon>Bacteria</taxon>
        <taxon>Bacillati</taxon>
        <taxon>Actinomycetota</taxon>
        <taxon>Actinomycetes</taxon>
        <taxon>Mycobacteriales</taxon>
        <taxon>Nocardiaceae</taxon>
        <taxon>Nocardia</taxon>
    </lineage>
</organism>
<name>A0ABV8VHY5_9NOCA</name>
<dbReference type="InterPro" id="IPR006158">
    <property type="entry name" value="Cobalamin-bd"/>
</dbReference>
<keyword evidence="3" id="KW-1185">Reference proteome</keyword>
<evidence type="ECO:0000313" key="2">
    <source>
        <dbReference type="EMBL" id="MFC4375376.1"/>
    </source>
</evidence>
<reference evidence="3" key="1">
    <citation type="journal article" date="2019" name="Int. J. Syst. Evol. Microbiol.">
        <title>The Global Catalogue of Microorganisms (GCM) 10K type strain sequencing project: providing services to taxonomists for standard genome sequencing and annotation.</title>
        <authorList>
            <consortium name="The Broad Institute Genomics Platform"/>
            <consortium name="The Broad Institute Genome Sequencing Center for Infectious Disease"/>
            <person name="Wu L."/>
            <person name="Ma J."/>
        </authorList>
    </citation>
    <scope>NUCLEOTIDE SEQUENCE [LARGE SCALE GENOMIC DNA]</scope>
    <source>
        <strain evidence="3">IBRC-M 10490</strain>
    </source>
</reference>
<dbReference type="SUPFAM" id="SSF52242">
    <property type="entry name" value="Cobalamin (vitamin B12)-binding domain"/>
    <property type="match status" value="1"/>
</dbReference>
<evidence type="ECO:0000259" key="1">
    <source>
        <dbReference type="PROSITE" id="PS51332"/>
    </source>
</evidence>
<dbReference type="Proteomes" id="UP001595844">
    <property type="component" value="Unassembled WGS sequence"/>
</dbReference>
<gene>
    <name evidence="2" type="ORF">ACFO5K_14845</name>
</gene>
<dbReference type="CDD" id="cd02065">
    <property type="entry name" value="B12-binding_like"/>
    <property type="match status" value="1"/>
</dbReference>
<dbReference type="Pfam" id="PF02310">
    <property type="entry name" value="B12-binding"/>
    <property type="match status" value="1"/>
</dbReference>
<protein>
    <submittedName>
        <fullName evidence="2">Cobalamin B12-binding domain-containing protein</fullName>
    </submittedName>
</protein>